<keyword evidence="2" id="KW-1185">Reference proteome</keyword>
<dbReference type="STRING" id="263852.SAMN02745116_02280"/>
<name>A0A1T4QQE0_9ENTE</name>
<reference evidence="1 2" key="1">
    <citation type="submission" date="2017-02" db="EMBL/GenBank/DDBJ databases">
        <authorList>
            <person name="Peterson S.W."/>
        </authorList>
    </citation>
    <scope>NUCLEOTIDE SEQUENCE [LARGE SCALE GENOMIC DNA]</scope>
    <source>
        <strain evidence="1 2">ATCC BAA-1030</strain>
    </source>
</reference>
<evidence type="ECO:0000313" key="1">
    <source>
        <dbReference type="EMBL" id="SKA05992.1"/>
    </source>
</evidence>
<accession>A0A1T4QQE0</accession>
<evidence type="ECO:0000313" key="2">
    <source>
        <dbReference type="Proteomes" id="UP000190328"/>
    </source>
</evidence>
<dbReference type="AlphaFoldDB" id="A0A1T4QQE0"/>
<organism evidence="1 2">
    <name type="scientific">Pilibacter termitis</name>
    <dbReference type="NCBI Taxonomy" id="263852"/>
    <lineage>
        <taxon>Bacteria</taxon>
        <taxon>Bacillati</taxon>
        <taxon>Bacillota</taxon>
        <taxon>Bacilli</taxon>
        <taxon>Lactobacillales</taxon>
        <taxon>Enterococcaceae</taxon>
        <taxon>Pilibacter</taxon>
    </lineage>
</organism>
<dbReference type="EMBL" id="FUXI01000032">
    <property type="protein sequence ID" value="SKA05992.1"/>
    <property type="molecule type" value="Genomic_DNA"/>
</dbReference>
<gene>
    <name evidence="1" type="ORF">SAMN02745116_02280</name>
</gene>
<proteinExistence type="predicted"/>
<protein>
    <submittedName>
        <fullName evidence="1">Uncharacterized protein</fullName>
    </submittedName>
</protein>
<dbReference type="Proteomes" id="UP000190328">
    <property type="component" value="Unassembled WGS sequence"/>
</dbReference>
<dbReference type="RefSeq" id="WP_268802121.1">
    <property type="nucleotide sequence ID" value="NZ_FUXI01000032.1"/>
</dbReference>
<sequence>MTERKVKMGVLKSATVSRVVYLFETLVSNDTANSCQTSAPRS</sequence>